<dbReference type="InterPro" id="IPR024227">
    <property type="entry name" value="DUF3795"/>
</dbReference>
<dbReference type="Gene3D" id="3.40.50.300">
    <property type="entry name" value="P-loop containing nucleotide triphosphate hydrolases"/>
    <property type="match status" value="1"/>
</dbReference>
<proteinExistence type="predicted"/>
<dbReference type="RefSeq" id="WP_330385980.1">
    <property type="nucleotide sequence ID" value="NZ_FOJI01000009.1"/>
</dbReference>
<name>A0A1I0QUE3_9FIRM</name>
<dbReference type="InterPro" id="IPR027417">
    <property type="entry name" value="P-loop_NTPase"/>
</dbReference>
<evidence type="ECO:0008006" key="3">
    <source>
        <dbReference type="Google" id="ProtNLM"/>
    </source>
</evidence>
<gene>
    <name evidence="1" type="ORF">SAMN05421659_109109</name>
</gene>
<keyword evidence="2" id="KW-1185">Reference proteome</keyword>
<sequence>MSVQPKNTNLDNSKRPKVLSLQGCMASGKTTALKFIESNTDDVIASFEWDDEMTNVLNQHNYDKSVLKDYIEVQKIWIDKEIRRYIKATEMKGNSVVFDFGAEEIEFHTLYWPRTIGQAWDVEKYLHKELGELRKCFPDKILFLKASEEKLRSNKLSDSVRQRRYFEYYFNKIMPLKEEWMKGLNNVDYLEVDNLPQEQLGNEVLNWVRRQKEQIHMVESRCGIVCSECTFKEKKGCKGCVNIDNPFWGNCIIKTCCESKSLNNCGECSEIPCDNLKRFSYDEEQGDKGKRIEQCKSWCNR</sequence>
<dbReference type="STRING" id="99656.SAMN05421659_109109"/>
<dbReference type="Proteomes" id="UP000199701">
    <property type="component" value="Unassembled WGS sequence"/>
</dbReference>
<dbReference type="SUPFAM" id="SSF52540">
    <property type="entry name" value="P-loop containing nucleoside triphosphate hydrolases"/>
    <property type="match status" value="1"/>
</dbReference>
<protein>
    <recommendedName>
        <fullName evidence="3">AAA domain-containing protein</fullName>
    </recommendedName>
</protein>
<dbReference type="AlphaFoldDB" id="A0A1I0QUE3"/>
<dbReference type="EMBL" id="FOJI01000009">
    <property type="protein sequence ID" value="SEW31005.1"/>
    <property type="molecule type" value="Genomic_DNA"/>
</dbReference>
<accession>A0A1I0QUE3</accession>
<organism evidence="1 2">
    <name type="scientific">[Clostridium] fimetarium</name>
    <dbReference type="NCBI Taxonomy" id="99656"/>
    <lineage>
        <taxon>Bacteria</taxon>
        <taxon>Bacillati</taxon>
        <taxon>Bacillota</taxon>
        <taxon>Clostridia</taxon>
        <taxon>Lachnospirales</taxon>
        <taxon>Lachnospiraceae</taxon>
    </lineage>
</organism>
<dbReference type="Pfam" id="PF12675">
    <property type="entry name" value="DUF3795"/>
    <property type="match status" value="1"/>
</dbReference>
<evidence type="ECO:0000313" key="2">
    <source>
        <dbReference type="Proteomes" id="UP000199701"/>
    </source>
</evidence>
<reference evidence="1 2" key="1">
    <citation type="submission" date="2016-10" db="EMBL/GenBank/DDBJ databases">
        <authorList>
            <person name="de Groot N.N."/>
        </authorList>
    </citation>
    <scope>NUCLEOTIDE SEQUENCE [LARGE SCALE GENOMIC DNA]</scope>
    <source>
        <strain evidence="1 2">DSM 9179</strain>
    </source>
</reference>
<evidence type="ECO:0000313" key="1">
    <source>
        <dbReference type="EMBL" id="SEW31005.1"/>
    </source>
</evidence>